<proteinExistence type="predicted"/>
<accession>A0A1V9ZFX8</accession>
<dbReference type="InterPro" id="IPR006674">
    <property type="entry name" value="HD_domain"/>
</dbReference>
<evidence type="ECO:0000259" key="2">
    <source>
        <dbReference type="SMART" id="SM00471"/>
    </source>
</evidence>
<protein>
    <recommendedName>
        <fullName evidence="2">HD/PDEase domain-containing protein</fullName>
    </recommendedName>
</protein>
<sequence length="350" mass="39188">MENVSWKENFGPVMTSNDPLIQKTAEFVQTALASNDASHDWNHIERVWRMSVRLASEEKVERMDCVVLAALLHDIDDWKYTGSNSNERANNFLLSQNVDAEKIDFILKIIKGVGFKEELSASNTPIFPELACVQDADRLDAIGALGIARCLTYGGHKKRVLYDVNSPPILNMDKDAYMKHKDGATINHFYEKLFKLKDMMKTNAGRRIAQERHAYMEEFLNMVHIINGEIVQDNDPRVQKLKGSTTTNYGSTRLGSTRGVTTISSMSEHSAASVPMSAPEVGTSPLSRFLIATRLNGTITFPAIPFLCIRAAPVKKITLLLFFISFLFFGWSALIFGLIVYLIYQASLPG</sequence>
<feature type="domain" description="HD/PDEase" evidence="2">
    <location>
        <begin position="36"/>
        <end position="151"/>
    </location>
</feature>
<dbReference type="PANTHER" id="PTHR33594">
    <property type="entry name" value="SUPERFAMILY HYDROLASE, PUTATIVE (AFU_ORTHOLOGUE AFUA_1G03035)-RELATED"/>
    <property type="match status" value="1"/>
</dbReference>
<evidence type="ECO:0000313" key="4">
    <source>
        <dbReference type="Proteomes" id="UP000243217"/>
    </source>
</evidence>
<dbReference type="PANTHER" id="PTHR33594:SF1">
    <property type="entry name" value="HD_PDEASE DOMAIN-CONTAINING PROTEIN"/>
    <property type="match status" value="1"/>
</dbReference>
<evidence type="ECO:0000256" key="1">
    <source>
        <dbReference type="SAM" id="Phobius"/>
    </source>
</evidence>
<feature type="transmembrane region" description="Helical" evidence="1">
    <location>
        <begin position="319"/>
        <end position="344"/>
    </location>
</feature>
<evidence type="ECO:0000313" key="3">
    <source>
        <dbReference type="EMBL" id="OQR96908.1"/>
    </source>
</evidence>
<comment type="caution">
    <text evidence="3">The sequence shown here is derived from an EMBL/GenBank/DDBJ whole genome shotgun (WGS) entry which is preliminary data.</text>
</comment>
<name>A0A1V9ZFX8_9STRA</name>
<organism evidence="3 4">
    <name type="scientific">Thraustotheca clavata</name>
    <dbReference type="NCBI Taxonomy" id="74557"/>
    <lineage>
        <taxon>Eukaryota</taxon>
        <taxon>Sar</taxon>
        <taxon>Stramenopiles</taxon>
        <taxon>Oomycota</taxon>
        <taxon>Saprolegniomycetes</taxon>
        <taxon>Saprolegniales</taxon>
        <taxon>Achlyaceae</taxon>
        <taxon>Thraustotheca</taxon>
    </lineage>
</organism>
<dbReference type="Gene3D" id="1.10.472.50">
    <property type="entry name" value="HD-domain/PDEase-like"/>
    <property type="match status" value="1"/>
</dbReference>
<dbReference type="EMBL" id="JNBS01001937">
    <property type="protein sequence ID" value="OQR96908.1"/>
    <property type="molecule type" value="Genomic_DNA"/>
</dbReference>
<reference evidence="3 4" key="1">
    <citation type="journal article" date="2014" name="Genome Biol. Evol.">
        <title>The secreted proteins of Achlya hypogyna and Thraustotheca clavata identify the ancestral oomycete secretome and reveal gene acquisitions by horizontal gene transfer.</title>
        <authorList>
            <person name="Misner I."/>
            <person name="Blouin N."/>
            <person name="Leonard G."/>
            <person name="Richards T.A."/>
            <person name="Lane C.E."/>
        </authorList>
    </citation>
    <scope>NUCLEOTIDE SEQUENCE [LARGE SCALE GENOMIC DNA]</scope>
    <source>
        <strain evidence="3 4">ATCC 34112</strain>
    </source>
</reference>
<keyword evidence="1" id="KW-1133">Transmembrane helix</keyword>
<dbReference type="AlphaFoldDB" id="A0A1V9ZFX8"/>
<dbReference type="SUPFAM" id="SSF109604">
    <property type="entry name" value="HD-domain/PDEase-like"/>
    <property type="match status" value="1"/>
</dbReference>
<keyword evidence="4" id="KW-1185">Reference proteome</keyword>
<dbReference type="SMART" id="SM00471">
    <property type="entry name" value="HDc"/>
    <property type="match status" value="1"/>
</dbReference>
<dbReference type="Pfam" id="PF01966">
    <property type="entry name" value="HD"/>
    <property type="match status" value="1"/>
</dbReference>
<dbReference type="Proteomes" id="UP000243217">
    <property type="component" value="Unassembled WGS sequence"/>
</dbReference>
<dbReference type="Gene3D" id="1.20.58.1910">
    <property type="match status" value="1"/>
</dbReference>
<dbReference type="InterPro" id="IPR003607">
    <property type="entry name" value="HD/PDEase_dom"/>
</dbReference>
<dbReference type="STRING" id="74557.A0A1V9ZFX8"/>
<dbReference type="OrthoDB" id="16547at2759"/>
<keyword evidence="1" id="KW-0472">Membrane</keyword>
<dbReference type="CDD" id="cd00077">
    <property type="entry name" value="HDc"/>
    <property type="match status" value="1"/>
</dbReference>
<keyword evidence="1" id="KW-0812">Transmembrane</keyword>
<gene>
    <name evidence="3" type="ORF">THRCLA_07125</name>
</gene>